<reference evidence="1" key="1">
    <citation type="journal article" date="2021" name="New Phytol.">
        <title>Evolutionary innovations through gain and loss of genes in the ectomycorrhizal Boletales.</title>
        <authorList>
            <person name="Wu G."/>
            <person name="Miyauchi S."/>
            <person name="Morin E."/>
            <person name="Kuo A."/>
            <person name="Drula E."/>
            <person name="Varga T."/>
            <person name="Kohler A."/>
            <person name="Feng B."/>
            <person name="Cao Y."/>
            <person name="Lipzen A."/>
            <person name="Daum C."/>
            <person name="Hundley H."/>
            <person name="Pangilinan J."/>
            <person name="Johnson J."/>
            <person name="Barry K."/>
            <person name="LaButti K."/>
            <person name="Ng V."/>
            <person name="Ahrendt S."/>
            <person name="Min B."/>
            <person name="Choi I.G."/>
            <person name="Park H."/>
            <person name="Plett J.M."/>
            <person name="Magnuson J."/>
            <person name="Spatafora J.W."/>
            <person name="Nagy L.G."/>
            <person name="Henrissat B."/>
            <person name="Grigoriev I.V."/>
            <person name="Yang Z.L."/>
            <person name="Xu J."/>
            <person name="Martin F.M."/>
        </authorList>
    </citation>
    <scope>NUCLEOTIDE SEQUENCE</scope>
    <source>
        <strain evidence="1">KUC20120723A-06</strain>
    </source>
</reference>
<name>A0ACB8BMN9_9AGAM</name>
<evidence type="ECO:0000313" key="2">
    <source>
        <dbReference type="Proteomes" id="UP000790709"/>
    </source>
</evidence>
<dbReference type="Proteomes" id="UP000790709">
    <property type="component" value="Unassembled WGS sequence"/>
</dbReference>
<protein>
    <submittedName>
        <fullName evidence="1">Uncharacterized protein</fullName>
    </submittedName>
</protein>
<gene>
    <name evidence="1" type="ORF">BV22DRAFT_347801</name>
</gene>
<proteinExistence type="predicted"/>
<accession>A0ACB8BMN9</accession>
<organism evidence="1 2">
    <name type="scientific">Leucogyrophana mollusca</name>
    <dbReference type="NCBI Taxonomy" id="85980"/>
    <lineage>
        <taxon>Eukaryota</taxon>
        <taxon>Fungi</taxon>
        <taxon>Dikarya</taxon>
        <taxon>Basidiomycota</taxon>
        <taxon>Agaricomycotina</taxon>
        <taxon>Agaricomycetes</taxon>
        <taxon>Agaricomycetidae</taxon>
        <taxon>Boletales</taxon>
        <taxon>Boletales incertae sedis</taxon>
        <taxon>Leucogyrophana</taxon>
    </lineage>
</organism>
<sequence>MVVLTSPLQSCLIGGYATAKSQHPSEGRRRWRLRVAAEFWRLPSEEKNQLPTASPANIDGNVEWVVDPDTLDEVSSSRPELGLVVRTDYSDENAWLGFVEKLQRAEEEFTASTDDEGMAEDEPGGSAGPADEDTEDNEDDDDDDDEDPSQPIFHIINPSSPEERAVLTNISNLTALRLFTDIDIRPAPAPPTGTGRVNPPNRLVDRDGWQEIYTGKYVWIYDSKSNTDQCVRLVSHTGDMYGTATGDSWRARVSHICELQVNIFTGAMKIDFGGFDRWDYNERQRNLREAEGS</sequence>
<dbReference type="EMBL" id="MU266381">
    <property type="protein sequence ID" value="KAH7926521.1"/>
    <property type="molecule type" value="Genomic_DNA"/>
</dbReference>
<keyword evidence="2" id="KW-1185">Reference proteome</keyword>
<comment type="caution">
    <text evidence="1">The sequence shown here is derived from an EMBL/GenBank/DDBJ whole genome shotgun (WGS) entry which is preliminary data.</text>
</comment>
<evidence type="ECO:0000313" key="1">
    <source>
        <dbReference type="EMBL" id="KAH7926521.1"/>
    </source>
</evidence>